<name>A0A0F9LSP7_9ZZZZ</name>
<dbReference type="InterPro" id="IPR005021">
    <property type="entry name" value="Terminase_largesu-like"/>
</dbReference>
<dbReference type="GO" id="GO:0004519">
    <property type="term" value="F:endonuclease activity"/>
    <property type="evidence" value="ECO:0007669"/>
    <property type="project" value="InterPro"/>
</dbReference>
<evidence type="ECO:0000259" key="1">
    <source>
        <dbReference type="Pfam" id="PF03354"/>
    </source>
</evidence>
<dbReference type="Pfam" id="PF03354">
    <property type="entry name" value="TerL_ATPase"/>
    <property type="match status" value="1"/>
</dbReference>
<dbReference type="PROSITE" id="PS51318">
    <property type="entry name" value="TAT"/>
    <property type="match status" value="1"/>
</dbReference>
<feature type="domain" description="Terminase large subunit-like endonuclease" evidence="2">
    <location>
        <begin position="293"/>
        <end position="574"/>
    </location>
</feature>
<evidence type="ECO:0000313" key="3">
    <source>
        <dbReference type="EMBL" id="KKM90076.1"/>
    </source>
</evidence>
<evidence type="ECO:0008006" key="4">
    <source>
        <dbReference type="Google" id="ProtNLM"/>
    </source>
</evidence>
<feature type="domain" description="Terminase large subunit-like ATPase" evidence="1">
    <location>
        <begin position="97"/>
        <end position="269"/>
    </location>
</feature>
<reference evidence="3" key="1">
    <citation type="journal article" date="2015" name="Nature">
        <title>Complex archaea that bridge the gap between prokaryotes and eukaryotes.</title>
        <authorList>
            <person name="Spang A."/>
            <person name="Saw J.H."/>
            <person name="Jorgensen S.L."/>
            <person name="Zaremba-Niedzwiedzka K."/>
            <person name="Martijn J."/>
            <person name="Lind A.E."/>
            <person name="van Eijk R."/>
            <person name="Schleper C."/>
            <person name="Guy L."/>
            <person name="Ettema T.J."/>
        </authorList>
    </citation>
    <scope>NUCLEOTIDE SEQUENCE</scope>
</reference>
<evidence type="ECO:0000259" key="2">
    <source>
        <dbReference type="Pfam" id="PF20441"/>
    </source>
</evidence>
<gene>
    <name evidence="3" type="ORF">LCGC14_1242270</name>
</gene>
<dbReference type="AlphaFoldDB" id="A0A0F9LSP7"/>
<protein>
    <recommendedName>
        <fullName evidence="4">Terminase large subunit</fullName>
    </recommendedName>
</protein>
<dbReference type="InterPro" id="IPR027417">
    <property type="entry name" value="P-loop_NTPase"/>
</dbReference>
<proteinExistence type="predicted"/>
<dbReference type="EMBL" id="LAZR01006724">
    <property type="protein sequence ID" value="KKM90076.1"/>
    <property type="molecule type" value="Genomic_DNA"/>
</dbReference>
<dbReference type="InterPro" id="IPR046462">
    <property type="entry name" value="TerL_nuclease"/>
</dbReference>
<dbReference type="Pfam" id="PF20441">
    <property type="entry name" value="TerL_nuclease"/>
    <property type="match status" value="1"/>
</dbReference>
<dbReference type="InterPro" id="IPR046461">
    <property type="entry name" value="TerL_ATPase"/>
</dbReference>
<sequence length="592" mass="67213">MIEYRYTRRQVLKAAGIGGAALLAGKGSAKRRMSKWDEWRKWKSGLLLEIPYYDPFEDAGNCWFDEDAARNIMDFFPKVLTHIKGPKAGKPFHLARWEQAILANLFGWKRPDGTRRYREAFIEVPRKNGKTSLIAGIVIYGLMFDGERGAEIYSAAADREQAKLVFMAVKGMILASDILEKRTRVYQHSIVEMNPATGMETGSFYKPISAEAGTKHGYNSHIIVVDELHAQPNDELVDVLETSTGSRAQPLLIHITTSDYDKPSICNEKELFAYKIRGYDKDGKKIPKADDNSFLPAVWQAKLSDDWTKLETWKKANPCLGNSLSIDYIRRKCKKAQETPRFLNTFMRLHLNVKTQTAVRWLDLEQWDNCNGVVDEEQLIGKRCFCGFDLSHNTDTTSVAYVFPPDDDNPLYRVLLRVYIPEDNARARELRDHVPYLTWAREGFIRLTPGNVIDYARIKADFEEDYQKFDIQEVAFDRWGFEALKQQFIADGVSEDVFVSFGMGFVSLSAPSKKLEEIVLASNLAHGGNPVFRWMAGNTVVDTDSAENIKPCKKKSVERIDGIIALVMALGRAITIQEESPSIYETRGIVAI</sequence>
<comment type="caution">
    <text evidence="3">The sequence shown here is derived from an EMBL/GenBank/DDBJ whole genome shotgun (WGS) entry which is preliminary data.</text>
</comment>
<organism evidence="3">
    <name type="scientific">marine sediment metagenome</name>
    <dbReference type="NCBI Taxonomy" id="412755"/>
    <lineage>
        <taxon>unclassified sequences</taxon>
        <taxon>metagenomes</taxon>
        <taxon>ecological metagenomes</taxon>
    </lineage>
</organism>
<dbReference type="PANTHER" id="PTHR41287">
    <property type="match status" value="1"/>
</dbReference>
<dbReference type="Gene3D" id="3.40.50.300">
    <property type="entry name" value="P-loop containing nucleotide triphosphate hydrolases"/>
    <property type="match status" value="1"/>
</dbReference>
<dbReference type="InterPro" id="IPR006311">
    <property type="entry name" value="TAT_signal"/>
</dbReference>
<dbReference type="PANTHER" id="PTHR41287:SF1">
    <property type="entry name" value="PROTEIN YMFN"/>
    <property type="match status" value="1"/>
</dbReference>
<accession>A0A0F9LSP7</accession>